<dbReference type="AlphaFoldDB" id="A0A7L6AY24"/>
<dbReference type="Gene3D" id="1.10.10.1400">
    <property type="entry name" value="Terminase, small subunit, N-terminal DNA-binding domain, HTH motif"/>
    <property type="match status" value="1"/>
</dbReference>
<name>A0A7L6AY24_9GAMM</name>
<dbReference type="Pfam" id="PF03592">
    <property type="entry name" value="Terminase_2"/>
    <property type="match status" value="1"/>
</dbReference>
<dbReference type="PANTHER" id="PTHR41328">
    <property type="entry name" value="TERMINASE SMALL SUBUNIT-RELATED"/>
    <property type="match status" value="1"/>
</dbReference>
<keyword evidence="4" id="KW-1185">Reference proteome</keyword>
<protein>
    <submittedName>
        <fullName evidence="3">Terminase small subunit</fullName>
    </submittedName>
</protein>
<reference evidence="3" key="1">
    <citation type="submission" date="2020-06" db="EMBL/GenBank/DDBJ databases">
        <title>Analysis procedures for assessing recovery of high quality, complete, closed genomes from Nanopore long read metagenome sequencing.</title>
        <authorList>
            <person name="Bessarab I."/>
            <person name="Arumugam K."/>
            <person name="Haryono M."/>
            <person name="Liu X."/>
            <person name="Roy S."/>
            <person name="Zuniga-Montanez R.E."/>
            <person name="Qiu G."/>
            <person name="Drautz-Moses D.I."/>
            <person name="Law Y.Y."/>
            <person name="Wuertz S."/>
            <person name="Lauro F.M."/>
            <person name="Huson D.H."/>
            <person name="Williams R.B."/>
        </authorList>
    </citation>
    <scope>NUCLEOTIDE SEQUENCE [LARGE SCALE GENOMIC DNA]</scope>
    <source>
        <strain evidence="3">SSD2</strain>
    </source>
</reference>
<evidence type="ECO:0000313" key="3">
    <source>
        <dbReference type="EMBL" id="QLQ33923.1"/>
    </source>
</evidence>
<keyword evidence="2" id="KW-0231">Viral genome packaging</keyword>
<organism evidence="3 4">
    <name type="scientific">Candidatus Thiothrix singaporensis</name>
    <dbReference type="NCBI Taxonomy" id="2799669"/>
    <lineage>
        <taxon>Bacteria</taxon>
        <taxon>Pseudomonadati</taxon>
        <taxon>Pseudomonadota</taxon>
        <taxon>Gammaproteobacteria</taxon>
        <taxon>Thiotrichales</taxon>
        <taxon>Thiotrichaceae</taxon>
        <taxon>Thiothrix</taxon>
    </lineage>
</organism>
<keyword evidence="1" id="KW-1188">Viral release from host cell</keyword>
<dbReference type="Proteomes" id="UP000510621">
    <property type="component" value="Chromosome"/>
</dbReference>
<dbReference type="InterPro" id="IPR005335">
    <property type="entry name" value="Terminase_ssu"/>
</dbReference>
<dbReference type="KEGG" id="this:HZT40_22450"/>
<proteinExistence type="predicted"/>
<sequence>MSNLTDKQQAFVEEYIKDFNATRAAIAAGYSKKSASEIAYDNLRKPQIQKAISEAKWERSERVMFDADEVLRAHVEIHRMDIADILDDNGAVLPLQQWPKEWRQNISSFEVQELTQDGVVIGHLKKLKWPSKLDNLKLLGQHVSVGAYSEQLRASIKHSGEINLRSDEQLRKELDELRNRLLQVDSNP</sequence>
<gene>
    <name evidence="3" type="ORF">HZT40_22450</name>
</gene>
<dbReference type="EMBL" id="CP059265">
    <property type="protein sequence ID" value="QLQ33923.1"/>
    <property type="molecule type" value="Genomic_DNA"/>
</dbReference>
<evidence type="ECO:0000256" key="2">
    <source>
        <dbReference type="ARBA" id="ARBA00023219"/>
    </source>
</evidence>
<dbReference type="InterPro" id="IPR038713">
    <property type="entry name" value="Terminase_Gp1_N_sf"/>
</dbReference>
<accession>A0A7L6AY24</accession>
<dbReference type="PANTHER" id="PTHR41328:SF2">
    <property type="entry name" value="TERMINASE SMALL SUBUNIT"/>
    <property type="match status" value="1"/>
</dbReference>
<dbReference type="GO" id="GO:0051276">
    <property type="term" value="P:chromosome organization"/>
    <property type="evidence" value="ECO:0007669"/>
    <property type="project" value="InterPro"/>
</dbReference>
<evidence type="ECO:0000256" key="1">
    <source>
        <dbReference type="ARBA" id="ARBA00022612"/>
    </source>
</evidence>
<dbReference type="InterPro" id="IPR052404">
    <property type="entry name" value="SPP1-like_terminase"/>
</dbReference>
<evidence type="ECO:0000313" key="4">
    <source>
        <dbReference type="Proteomes" id="UP000510621"/>
    </source>
</evidence>